<feature type="non-terminal residue" evidence="1">
    <location>
        <position position="1"/>
    </location>
</feature>
<sequence>RSPPAECLSPPLPNGQDSLHPLNYLLLILRAQQCLEDGFTVGLPSRSSHSWHHKAQHLLPLGLEAVNIFLLASAMFSIPCLSNVPICLSCASADHGPPF</sequence>
<comment type="caution">
    <text evidence="1">The sequence shown here is derived from an EMBL/GenBank/DDBJ whole genome shotgun (WGS) entry which is preliminary data.</text>
</comment>
<evidence type="ECO:0000313" key="1">
    <source>
        <dbReference type="EMBL" id="KAI4805284.1"/>
    </source>
</evidence>
<dbReference type="EMBL" id="CM043805">
    <property type="protein sequence ID" value="KAI4805284.1"/>
    <property type="molecule type" value="Genomic_DNA"/>
</dbReference>
<keyword evidence="2" id="KW-1185">Reference proteome</keyword>
<name>A0ACB9VZD4_CHAAC</name>
<gene>
    <name evidence="1" type="ORF">KUCAC02_009909</name>
</gene>
<feature type="non-terminal residue" evidence="1">
    <location>
        <position position="99"/>
    </location>
</feature>
<reference evidence="1" key="1">
    <citation type="submission" date="2022-05" db="EMBL/GenBank/DDBJ databases">
        <title>Chromosome-level genome of Chaenocephalus aceratus.</title>
        <authorList>
            <person name="Park H."/>
        </authorList>
    </citation>
    <scope>NUCLEOTIDE SEQUENCE</scope>
    <source>
        <strain evidence="1">KU_202001</strain>
    </source>
</reference>
<protein>
    <submittedName>
        <fullName evidence="1">Uncharacterized protein</fullName>
    </submittedName>
</protein>
<evidence type="ECO:0000313" key="2">
    <source>
        <dbReference type="Proteomes" id="UP001057452"/>
    </source>
</evidence>
<proteinExistence type="predicted"/>
<dbReference type="Proteomes" id="UP001057452">
    <property type="component" value="Chromosome 21"/>
</dbReference>
<organism evidence="1 2">
    <name type="scientific">Chaenocephalus aceratus</name>
    <name type="common">Blackfin icefish</name>
    <name type="synonym">Chaenichthys aceratus</name>
    <dbReference type="NCBI Taxonomy" id="36190"/>
    <lineage>
        <taxon>Eukaryota</taxon>
        <taxon>Metazoa</taxon>
        <taxon>Chordata</taxon>
        <taxon>Craniata</taxon>
        <taxon>Vertebrata</taxon>
        <taxon>Euteleostomi</taxon>
        <taxon>Actinopterygii</taxon>
        <taxon>Neopterygii</taxon>
        <taxon>Teleostei</taxon>
        <taxon>Neoteleostei</taxon>
        <taxon>Acanthomorphata</taxon>
        <taxon>Eupercaria</taxon>
        <taxon>Perciformes</taxon>
        <taxon>Notothenioidei</taxon>
        <taxon>Channichthyidae</taxon>
        <taxon>Chaenocephalus</taxon>
    </lineage>
</organism>
<accession>A0ACB9VZD4</accession>